<evidence type="ECO:0000256" key="1">
    <source>
        <dbReference type="SAM" id="MobiDB-lite"/>
    </source>
</evidence>
<dbReference type="EnsemblMetazoa" id="ASIC000047-RA">
    <property type="protein sequence ID" value="ASIC000047-PA"/>
    <property type="gene ID" value="ASIC000047"/>
</dbReference>
<reference evidence="3" key="2">
    <citation type="submission" date="2020-05" db="UniProtKB">
        <authorList>
            <consortium name="EnsemblMetazoa"/>
        </authorList>
    </citation>
    <scope>IDENTIFICATION</scope>
</reference>
<evidence type="ECO:0000313" key="2">
    <source>
        <dbReference type="EMBL" id="KFB34729.1"/>
    </source>
</evidence>
<dbReference type="EMBL" id="KE523861">
    <property type="protein sequence ID" value="KFB34729.1"/>
    <property type="molecule type" value="Genomic_DNA"/>
</dbReference>
<feature type="region of interest" description="Disordered" evidence="1">
    <location>
        <begin position="38"/>
        <end position="72"/>
    </location>
</feature>
<dbReference type="VEuPathDB" id="VectorBase:ASIC000047"/>
<dbReference type="Proteomes" id="UP000030765">
    <property type="component" value="Unassembled WGS sequence"/>
</dbReference>
<proteinExistence type="predicted"/>
<dbReference type="EMBL" id="ATLV01000233">
    <property type="status" value="NOT_ANNOTATED_CDS"/>
    <property type="molecule type" value="Genomic_DNA"/>
</dbReference>
<organism evidence="2">
    <name type="scientific">Anopheles sinensis</name>
    <name type="common">Mosquito</name>
    <dbReference type="NCBI Taxonomy" id="74873"/>
    <lineage>
        <taxon>Eukaryota</taxon>
        <taxon>Metazoa</taxon>
        <taxon>Ecdysozoa</taxon>
        <taxon>Arthropoda</taxon>
        <taxon>Hexapoda</taxon>
        <taxon>Insecta</taxon>
        <taxon>Pterygota</taxon>
        <taxon>Neoptera</taxon>
        <taxon>Endopterygota</taxon>
        <taxon>Diptera</taxon>
        <taxon>Nematocera</taxon>
        <taxon>Culicoidea</taxon>
        <taxon>Culicidae</taxon>
        <taxon>Anophelinae</taxon>
        <taxon>Anopheles</taxon>
    </lineage>
</organism>
<sequence length="83" mass="9239">MISLVQLKGALDEYMRQVSRHRIVPAIVFFNVPVTHRKEDNSLAQQPNNPSRGQSGGKHKKKETQPSPTILLSVANYAPGTCR</sequence>
<gene>
    <name evidence="2" type="ORF">ZHAS_00000047</name>
</gene>
<name>A0A084V9T5_ANOSI</name>
<evidence type="ECO:0000313" key="4">
    <source>
        <dbReference type="Proteomes" id="UP000030765"/>
    </source>
</evidence>
<feature type="compositionally biased region" description="Polar residues" evidence="1">
    <location>
        <begin position="42"/>
        <end position="53"/>
    </location>
</feature>
<dbReference type="AlphaFoldDB" id="A0A084V9T5"/>
<protein>
    <submittedName>
        <fullName evidence="2 3">Uncharacterized protein</fullName>
    </submittedName>
</protein>
<keyword evidence="4" id="KW-1185">Reference proteome</keyword>
<reference evidence="2 4" key="1">
    <citation type="journal article" date="2014" name="BMC Genomics">
        <title>Genome sequence of Anopheles sinensis provides insight into genetics basis of mosquito competence for malaria parasites.</title>
        <authorList>
            <person name="Zhou D."/>
            <person name="Zhang D."/>
            <person name="Ding G."/>
            <person name="Shi L."/>
            <person name="Hou Q."/>
            <person name="Ye Y."/>
            <person name="Xu Y."/>
            <person name="Zhou H."/>
            <person name="Xiong C."/>
            <person name="Li S."/>
            <person name="Yu J."/>
            <person name="Hong S."/>
            <person name="Yu X."/>
            <person name="Zou P."/>
            <person name="Chen C."/>
            <person name="Chang X."/>
            <person name="Wang W."/>
            <person name="Lv Y."/>
            <person name="Sun Y."/>
            <person name="Ma L."/>
            <person name="Shen B."/>
            <person name="Zhu C."/>
        </authorList>
    </citation>
    <scope>NUCLEOTIDE SEQUENCE [LARGE SCALE GENOMIC DNA]</scope>
</reference>
<accession>A0A084V9T5</accession>
<evidence type="ECO:0000313" key="3">
    <source>
        <dbReference type="EnsemblMetazoa" id="ASIC000047-PA"/>
    </source>
</evidence>